<evidence type="ECO:0000313" key="1">
    <source>
        <dbReference type="EMBL" id="BAJ94166.1"/>
    </source>
</evidence>
<protein>
    <submittedName>
        <fullName evidence="1">Predicted protein</fullName>
    </submittedName>
</protein>
<organism evidence="1">
    <name type="scientific">Hordeum vulgare subsp. vulgare</name>
    <name type="common">Domesticated barley</name>
    <dbReference type="NCBI Taxonomy" id="112509"/>
    <lineage>
        <taxon>Eukaryota</taxon>
        <taxon>Viridiplantae</taxon>
        <taxon>Streptophyta</taxon>
        <taxon>Embryophyta</taxon>
        <taxon>Tracheophyta</taxon>
        <taxon>Spermatophyta</taxon>
        <taxon>Magnoliopsida</taxon>
        <taxon>Liliopsida</taxon>
        <taxon>Poales</taxon>
        <taxon>Poaceae</taxon>
        <taxon>BOP clade</taxon>
        <taxon>Pooideae</taxon>
        <taxon>Triticodae</taxon>
        <taxon>Triticeae</taxon>
        <taxon>Hordeinae</taxon>
        <taxon>Hordeum</taxon>
    </lineage>
</organism>
<reference evidence="1" key="1">
    <citation type="journal article" date="2011" name="Plant Physiol.">
        <title>Comprehensive sequence analysis of 24,783 barley full-length cDNAs derived from 12 clone libraries.</title>
        <authorList>
            <person name="Matsumoto T."/>
            <person name="Tanaka T."/>
            <person name="Sakai H."/>
            <person name="Amano N."/>
            <person name="Kanamori H."/>
            <person name="Kurita K."/>
            <person name="Kikuta A."/>
            <person name="Kamiya K."/>
            <person name="Yamamoto M."/>
            <person name="Ikawa H."/>
            <person name="Fujii N."/>
            <person name="Hori K."/>
            <person name="Itoh T."/>
            <person name="Sato K."/>
        </authorList>
    </citation>
    <scope>NUCLEOTIDE SEQUENCE</scope>
    <source>
        <tissue evidence="1">Shoot and root</tissue>
    </source>
</reference>
<accession>F2DGE5</accession>
<dbReference type="EMBL" id="AK362962">
    <property type="protein sequence ID" value="BAJ94166.1"/>
    <property type="molecule type" value="mRNA"/>
</dbReference>
<dbReference type="AlphaFoldDB" id="F2DGE5"/>
<name>F2DGE5_HORVV</name>
<sequence length="104" mass="11098">MASTAVADANAGGFGVEAAGVGQVLDGSNPAIVRLRQLVDGPQSSEGWRRCWEQGVTPWDVGGEDGRAAAAGRRAHHPHVPGNHPLILSLRAYKYIYIHTYPQL</sequence>
<proteinExistence type="evidence at transcript level"/>